<organism evidence="3">
    <name type="scientific">Haemonchus placei</name>
    <name type="common">Barber's pole worm</name>
    <dbReference type="NCBI Taxonomy" id="6290"/>
    <lineage>
        <taxon>Eukaryota</taxon>
        <taxon>Metazoa</taxon>
        <taxon>Ecdysozoa</taxon>
        <taxon>Nematoda</taxon>
        <taxon>Chromadorea</taxon>
        <taxon>Rhabditida</taxon>
        <taxon>Rhabditina</taxon>
        <taxon>Rhabditomorpha</taxon>
        <taxon>Strongyloidea</taxon>
        <taxon>Trichostrongylidae</taxon>
        <taxon>Haemonchus</taxon>
    </lineage>
</organism>
<protein>
    <submittedName>
        <fullName evidence="3">Rab3 GTPase-activating protein catalytic subunit</fullName>
    </submittedName>
</protein>
<accession>A0A0N4WSW8</accession>
<reference evidence="1 2" key="2">
    <citation type="submission" date="2018-11" db="EMBL/GenBank/DDBJ databases">
        <authorList>
            <consortium name="Pathogen Informatics"/>
        </authorList>
    </citation>
    <scope>NUCLEOTIDE SEQUENCE [LARGE SCALE GENOMIC DNA]</scope>
    <source>
        <strain evidence="1 2">MHpl1</strain>
    </source>
</reference>
<dbReference type="WBParaSite" id="HPLM_0001465301-mRNA-1">
    <property type="protein sequence ID" value="HPLM_0001465301-mRNA-1"/>
    <property type="gene ID" value="HPLM_0001465301"/>
</dbReference>
<dbReference type="AlphaFoldDB" id="A0A0N4WSW8"/>
<evidence type="ECO:0000313" key="2">
    <source>
        <dbReference type="Proteomes" id="UP000268014"/>
    </source>
</evidence>
<reference evidence="3" key="1">
    <citation type="submission" date="2017-02" db="UniProtKB">
        <authorList>
            <consortium name="WormBaseParasite"/>
        </authorList>
    </citation>
    <scope>IDENTIFICATION</scope>
</reference>
<dbReference type="Proteomes" id="UP000268014">
    <property type="component" value="Unassembled WGS sequence"/>
</dbReference>
<keyword evidence="2" id="KW-1185">Reference proteome</keyword>
<dbReference type="EMBL" id="UZAF01018642">
    <property type="protein sequence ID" value="VDO53546.1"/>
    <property type="molecule type" value="Genomic_DNA"/>
</dbReference>
<sequence length="94" mass="10447">MCLRGLVDSSIANEYWHCIMLVAARRALSDVGGEAGHMKMVLSEATVAPDEVGFGGGIFPGKPVRPQDQFWFGGSRCMAKATNYKRKDRRSRWI</sequence>
<name>A0A0N4WSW8_HAEPC</name>
<gene>
    <name evidence="1" type="ORF">HPLM_LOCUS14645</name>
</gene>
<proteinExistence type="predicted"/>
<evidence type="ECO:0000313" key="1">
    <source>
        <dbReference type="EMBL" id="VDO53546.1"/>
    </source>
</evidence>
<evidence type="ECO:0000313" key="3">
    <source>
        <dbReference type="WBParaSite" id="HPLM_0001465301-mRNA-1"/>
    </source>
</evidence>